<reference evidence="1 2" key="1">
    <citation type="submission" date="2024-07" db="EMBL/GenBank/DDBJ databases">
        <title>Genomic Encyclopedia of Type Strains, Phase V (KMG-V): Genome sequencing to study the core and pangenomes of soil and plant-associated prokaryotes.</title>
        <authorList>
            <person name="Whitman W."/>
        </authorList>
    </citation>
    <scope>NUCLEOTIDE SEQUENCE [LARGE SCALE GENOMIC DNA]</scope>
    <source>
        <strain evidence="1 2">USDA 415</strain>
    </source>
</reference>
<protein>
    <submittedName>
        <fullName evidence="1">Uncharacterized protein</fullName>
    </submittedName>
</protein>
<organism evidence="1 2">
    <name type="scientific">Bradyrhizobium elkanii</name>
    <dbReference type="NCBI Taxonomy" id="29448"/>
    <lineage>
        <taxon>Bacteria</taxon>
        <taxon>Pseudomonadati</taxon>
        <taxon>Pseudomonadota</taxon>
        <taxon>Alphaproteobacteria</taxon>
        <taxon>Hyphomicrobiales</taxon>
        <taxon>Nitrobacteraceae</taxon>
        <taxon>Bradyrhizobium</taxon>
    </lineage>
</organism>
<dbReference type="EMBL" id="JBGBZA010000002">
    <property type="protein sequence ID" value="MEY9316729.1"/>
    <property type="molecule type" value="Genomic_DNA"/>
</dbReference>
<evidence type="ECO:0000313" key="1">
    <source>
        <dbReference type="EMBL" id="MEY9316729.1"/>
    </source>
</evidence>
<accession>A0ABV4F0V0</accession>
<name>A0ABV4F0V0_BRAEL</name>
<evidence type="ECO:0000313" key="2">
    <source>
        <dbReference type="Proteomes" id="UP001565471"/>
    </source>
</evidence>
<keyword evidence="2" id="KW-1185">Reference proteome</keyword>
<dbReference type="Proteomes" id="UP001565471">
    <property type="component" value="Unassembled WGS sequence"/>
</dbReference>
<sequence length="61" mass="6606">MKKKAAAALVQVIAFKPPGPKWHPVGEPTERPKAVLILAAEWRAKHLARIIPIKTASSKAS</sequence>
<gene>
    <name evidence="1" type="ORF">ABIF29_003528</name>
</gene>
<dbReference type="RefSeq" id="WP_253623375.1">
    <property type="nucleotide sequence ID" value="NZ_CP126004.1"/>
</dbReference>
<proteinExistence type="predicted"/>
<comment type="caution">
    <text evidence="1">The sequence shown here is derived from an EMBL/GenBank/DDBJ whole genome shotgun (WGS) entry which is preliminary data.</text>
</comment>